<evidence type="ECO:0000313" key="1">
    <source>
        <dbReference type="EMBL" id="KAF5197992.1"/>
    </source>
</evidence>
<protein>
    <submittedName>
        <fullName evidence="1">Uncharacterized protein</fullName>
    </submittedName>
</protein>
<dbReference type="EMBL" id="JABWDY010013907">
    <property type="protein sequence ID" value="KAF5197992.1"/>
    <property type="molecule type" value="Genomic_DNA"/>
</dbReference>
<proteinExistence type="predicted"/>
<dbReference type="Proteomes" id="UP000554482">
    <property type="component" value="Unassembled WGS sequence"/>
</dbReference>
<comment type="caution">
    <text evidence="1">The sequence shown here is derived from an EMBL/GenBank/DDBJ whole genome shotgun (WGS) entry which is preliminary data.</text>
</comment>
<keyword evidence="2" id="KW-1185">Reference proteome</keyword>
<evidence type="ECO:0000313" key="2">
    <source>
        <dbReference type="Proteomes" id="UP000554482"/>
    </source>
</evidence>
<name>A0A7J6WPD1_THATH</name>
<reference evidence="1 2" key="1">
    <citation type="submission" date="2020-06" db="EMBL/GenBank/DDBJ databases">
        <title>Transcriptomic and genomic resources for Thalictrum thalictroides and T. hernandezii: Facilitating candidate gene discovery in an emerging model plant lineage.</title>
        <authorList>
            <person name="Arias T."/>
            <person name="Riano-Pachon D.M."/>
            <person name="Di Stilio V.S."/>
        </authorList>
    </citation>
    <scope>NUCLEOTIDE SEQUENCE [LARGE SCALE GENOMIC DNA]</scope>
    <source>
        <strain evidence="2">cv. WT478/WT964</strain>
        <tissue evidence="1">Leaves</tissue>
    </source>
</reference>
<dbReference type="AlphaFoldDB" id="A0A7J6WPD1"/>
<gene>
    <name evidence="1" type="ORF">FRX31_012422</name>
</gene>
<organism evidence="1 2">
    <name type="scientific">Thalictrum thalictroides</name>
    <name type="common">Rue-anemone</name>
    <name type="synonym">Anemone thalictroides</name>
    <dbReference type="NCBI Taxonomy" id="46969"/>
    <lineage>
        <taxon>Eukaryota</taxon>
        <taxon>Viridiplantae</taxon>
        <taxon>Streptophyta</taxon>
        <taxon>Embryophyta</taxon>
        <taxon>Tracheophyta</taxon>
        <taxon>Spermatophyta</taxon>
        <taxon>Magnoliopsida</taxon>
        <taxon>Ranunculales</taxon>
        <taxon>Ranunculaceae</taxon>
        <taxon>Thalictroideae</taxon>
        <taxon>Thalictrum</taxon>
    </lineage>
</organism>
<sequence length="88" mass="10187">MKTKATCLRDRKKLTKMRVIGNTKELVHTTVIKISEQEHCFKSIILPGCCYQAVRSLNIHSTGEYTARVTIDVRLENYLMFQPTCIRI</sequence>
<accession>A0A7J6WPD1</accession>